<feature type="transmembrane region" description="Helical" evidence="1">
    <location>
        <begin position="145"/>
        <end position="162"/>
    </location>
</feature>
<keyword evidence="2" id="KW-0808">Transferase</keyword>
<gene>
    <name evidence="2" type="ORF">QLS97_13560</name>
</gene>
<dbReference type="Proteomes" id="UP001228643">
    <property type="component" value="Unassembled WGS sequence"/>
</dbReference>
<accession>A0AAW6TSS3</accession>
<organism evidence="2 3">
    <name type="scientific">Flavobacterium yafengii</name>
    <dbReference type="NCBI Taxonomy" id="3041253"/>
    <lineage>
        <taxon>Bacteria</taxon>
        <taxon>Pseudomonadati</taxon>
        <taxon>Bacteroidota</taxon>
        <taxon>Flavobacteriia</taxon>
        <taxon>Flavobacteriales</taxon>
        <taxon>Flavobacteriaceae</taxon>
        <taxon>Flavobacterium</taxon>
    </lineage>
</organism>
<comment type="caution">
    <text evidence="2">The sequence shown here is derived from an EMBL/GenBank/DDBJ whole genome shotgun (WGS) entry which is preliminary data.</text>
</comment>
<keyword evidence="1" id="KW-0472">Membrane</keyword>
<dbReference type="AlphaFoldDB" id="A0AAW6TSS3"/>
<evidence type="ECO:0000313" key="3">
    <source>
        <dbReference type="Proteomes" id="UP001228643"/>
    </source>
</evidence>
<dbReference type="EC" id="2.4.-.-" evidence="2"/>
<feature type="transmembrane region" description="Helical" evidence="1">
    <location>
        <begin position="190"/>
        <end position="206"/>
    </location>
</feature>
<feature type="transmembrane region" description="Helical" evidence="1">
    <location>
        <begin position="12"/>
        <end position="31"/>
    </location>
</feature>
<feature type="transmembrane region" description="Helical" evidence="1">
    <location>
        <begin position="412"/>
        <end position="431"/>
    </location>
</feature>
<sequence>MHKMDFSTKRINAIIVLLSSFMMVLVLNLPFKAKPFGDITFHEESKNLALFIKGAVAYDKVVITRAPGPILFYTPVYTLAPVDATDDQLWVYAVVFTSIIITISLLLIFRIGSSLFSKEVGFLSVLLFFLFPIHCYYSLGILAEAPAFFSLTLAIYGWSIAFHQPNKKLGWIFLILGMWFLILNRPNTLLLLGLGFLVVLYAFFKNKSFFLSYGKKMMVSFFCVGLLGFGVLQLAKIITGNKSGGSQEGLLYYVAHQGRFQFREEPTDFRFWESDIRPDSKDYQNWNKSGAALSVIIDQTHQSYADVYKKFLIDDALEHPGFFIRQFFVKCFYGHVYFINSVQPDKFDLGPLKGPIGYWIFILLINSINLIIVAGALLFLFLEKNLIQYWLFWGIIVSLLIFHGLTYMEPRYIFPSRVALYLMSAAGLYRISWIQKIIQKITIYIFPISNIKS</sequence>
<evidence type="ECO:0000256" key="1">
    <source>
        <dbReference type="SAM" id="Phobius"/>
    </source>
</evidence>
<feature type="transmembrane region" description="Helical" evidence="1">
    <location>
        <begin position="89"/>
        <end position="108"/>
    </location>
</feature>
<dbReference type="GO" id="GO:0016757">
    <property type="term" value="F:glycosyltransferase activity"/>
    <property type="evidence" value="ECO:0007669"/>
    <property type="project" value="UniProtKB-KW"/>
</dbReference>
<reference evidence="2 3" key="1">
    <citation type="submission" date="2023-04" db="EMBL/GenBank/DDBJ databases">
        <title>Two novel species of Flavobacterium.</title>
        <authorList>
            <person name="Liu Q."/>
            <person name="Xin Y.-H."/>
        </authorList>
    </citation>
    <scope>NUCLEOTIDE SEQUENCE [LARGE SCALE GENOMIC DNA]</scope>
    <source>
        <strain evidence="2 3">LB2P87</strain>
    </source>
</reference>
<dbReference type="RefSeq" id="WP_282717399.1">
    <property type="nucleotide sequence ID" value="NZ_JASCRY010000004.1"/>
</dbReference>
<proteinExistence type="predicted"/>
<feature type="transmembrane region" description="Helical" evidence="1">
    <location>
        <begin position="218"/>
        <end position="238"/>
    </location>
</feature>
<feature type="transmembrane region" description="Helical" evidence="1">
    <location>
        <begin position="356"/>
        <end position="382"/>
    </location>
</feature>
<feature type="transmembrane region" description="Helical" evidence="1">
    <location>
        <begin position="169"/>
        <end position="184"/>
    </location>
</feature>
<name>A0AAW6TSS3_9FLAO</name>
<keyword evidence="3" id="KW-1185">Reference proteome</keyword>
<keyword evidence="1" id="KW-1133">Transmembrane helix</keyword>
<feature type="transmembrane region" description="Helical" evidence="1">
    <location>
        <begin position="120"/>
        <end position="139"/>
    </location>
</feature>
<evidence type="ECO:0000313" key="2">
    <source>
        <dbReference type="EMBL" id="MDI5950678.1"/>
    </source>
</evidence>
<keyword evidence="1" id="KW-0812">Transmembrane</keyword>
<protein>
    <submittedName>
        <fullName evidence="2">Glycosyltransferase family 39 protein</fullName>
        <ecNumber evidence="2">2.4.-.-</ecNumber>
    </submittedName>
</protein>
<feature type="transmembrane region" description="Helical" evidence="1">
    <location>
        <begin position="389"/>
        <end position="406"/>
    </location>
</feature>
<dbReference type="EMBL" id="JASCRY010000004">
    <property type="protein sequence ID" value="MDI5950678.1"/>
    <property type="molecule type" value="Genomic_DNA"/>
</dbReference>
<keyword evidence="2" id="KW-0328">Glycosyltransferase</keyword>